<dbReference type="SUPFAM" id="SSF53850">
    <property type="entry name" value="Periplasmic binding protein-like II"/>
    <property type="match status" value="1"/>
</dbReference>
<dbReference type="NCBIfam" id="TIGR01728">
    <property type="entry name" value="SsuA_fam"/>
    <property type="match status" value="1"/>
</dbReference>
<organism evidence="3 4">
    <name type="scientific">Curvibacter cyanobacteriorum</name>
    <dbReference type="NCBI Taxonomy" id="3026422"/>
    <lineage>
        <taxon>Bacteria</taxon>
        <taxon>Pseudomonadati</taxon>
        <taxon>Pseudomonadota</taxon>
        <taxon>Betaproteobacteria</taxon>
        <taxon>Burkholderiales</taxon>
        <taxon>Comamonadaceae</taxon>
        <taxon>Curvibacter</taxon>
    </lineage>
</organism>
<dbReference type="SMART" id="SM00062">
    <property type="entry name" value="PBPb"/>
    <property type="match status" value="1"/>
</dbReference>
<sequence length="336" mass="36634">MTQPPRPHPITPRQNAWAPRLSRRQLVLTSLTALPAFNSLAADPERLRIGYQKSSTLMIFLKSRGLLEKALAPLQVNVQWHEFNSGLPLLEALNVGAIDASADVADAVPPFALAAGARLTYYAIETPSPQAQAIVVRKDSPLTSVAQLKGQKVAFAKGAGAHYLLLEALAQQGLSIKDIEPAYLSPADARAAFENGSVAAWVIWDPFLAAVQRQSGARILQDGAKLSSYRRFYLAATPYAQRRPDVLAALYAQLQAAGDWIKKNPSQAAEWHAQVIGLDTATVEAANQRRSYRVQPVDAEALAEQQRIADAFSQAHIIPRRVQVNESPVWQPSATR</sequence>
<dbReference type="InterPro" id="IPR010067">
    <property type="entry name" value="ABC_SsuA_sub-bd"/>
</dbReference>
<protein>
    <submittedName>
        <fullName evidence="3">Aliphatic sulfonate ABC transporter substrate-binding protein</fullName>
    </submittedName>
</protein>
<dbReference type="PANTHER" id="PTHR30024:SF42">
    <property type="entry name" value="ALIPHATIC SULFONATES-BINDING PROTEIN-RELATED"/>
    <property type="match status" value="1"/>
</dbReference>
<feature type="domain" description="Solute-binding protein family 3/N-terminal" evidence="2">
    <location>
        <begin position="46"/>
        <end position="264"/>
    </location>
</feature>
<evidence type="ECO:0000256" key="1">
    <source>
        <dbReference type="ARBA" id="ARBA00010742"/>
    </source>
</evidence>
<evidence type="ECO:0000313" key="3">
    <source>
        <dbReference type="EMBL" id="MDD0839824.1"/>
    </source>
</evidence>
<accession>A0ABT5N0H6</accession>
<dbReference type="Gene3D" id="3.40.190.10">
    <property type="entry name" value="Periplasmic binding protein-like II"/>
    <property type="match status" value="2"/>
</dbReference>
<dbReference type="RefSeq" id="WP_273952360.1">
    <property type="nucleotide sequence ID" value="NZ_JAQSIP010000006.1"/>
</dbReference>
<reference evidence="3 4" key="1">
    <citation type="submission" date="2023-02" db="EMBL/GenBank/DDBJ databases">
        <title>Bacterial whole genomic sequence of Curvibacter sp. HBC61.</title>
        <authorList>
            <person name="Le V."/>
            <person name="Ko S.-R."/>
            <person name="Ahn C.-Y."/>
            <person name="Oh H.-M."/>
        </authorList>
    </citation>
    <scope>NUCLEOTIDE SEQUENCE [LARGE SCALE GENOMIC DNA]</scope>
    <source>
        <strain evidence="3 4">HBC61</strain>
    </source>
</reference>
<proteinExistence type="inferred from homology"/>
<dbReference type="Pfam" id="PF13379">
    <property type="entry name" value="NMT1_2"/>
    <property type="match status" value="1"/>
</dbReference>
<evidence type="ECO:0000259" key="2">
    <source>
        <dbReference type="SMART" id="SM00062"/>
    </source>
</evidence>
<comment type="similarity">
    <text evidence="1">Belongs to the bacterial solute-binding protein SsuA/TauA family.</text>
</comment>
<dbReference type="EMBL" id="JAQSIP010000006">
    <property type="protein sequence ID" value="MDD0839824.1"/>
    <property type="molecule type" value="Genomic_DNA"/>
</dbReference>
<gene>
    <name evidence="3" type="ORF">PSQ40_14665</name>
</gene>
<dbReference type="PANTHER" id="PTHR30024">
    <property type="entry name" value="ALIPHATIC SULFONATES-BINDING PROTEIN-RELATED"/>
    <property type="match status" value="1"/>
</dbReference>
<dbReference type="Proteomes" id="UP001528673">
    <property type="component" value="Unassembled WGS sequence"/>
</dbReference>
<name>A0ABT5N0H6_9BURK</name>
<keyword evidence="4" id="KW-1185">Reference proteome</keyword>
<comment type="caution">
    <text evidence="3">The sequence shown here is derived from an EMBL/GenBank/DDBJ whole genome shotgun (WGS) entry which is preliminary data.</text>
</comment>
<evidence type="ECO:0000313" key="4">
    <source>
        <dbReference type="Proteomes" id="UP001528673"/>
    </source>
</evidence>
<dbReference type="InterPro" id="IPR001638">
    <property type="entry name" value="Solute-binding_3/MltF_N"/>
</dbReference>